<organism evidence="9 10">
    <name type="scientific">Lacimicrobium alkaliphilum</name>
    <dbReference type="NCBI Taxonomy" id="1526571"/>
    <lineage>
        <taxon>Bacteria</taxon>
        <taxon>Pseudomonadati</taxon>
        <taxon>Pseudomonadota</taxon>
        <taxon>Gammaproteobacteria</taxon>
        <taxon>Alteromonadales</taxon>
        <taxon>Alteromonadaceae</taxon>
        <taxon>Lacimicrobium</taxon>
    </lineage>
</organism>
<protein>
    <submittedName>
        <fullName evidence="9">Peroxidase</fullName>
    </submittedName>
</protein>
<dbReference type="InterPro" id="IPR048328">
    <property type="entry name" value="Dyp_perox_C"/>
</dbReference>
<dbReference type="GO" id="GO:0004601">
    <property type="term" value="F:peroxidase activity"/>
    <property type="evidence" value="ECO:0007669"/>
    <property type="project" value="UniProtKB-KW"/>
</dbReference>
<proteinExistence type="inferred from homology"/>
<feature type="domain" description="Dyp-type peroxidase C-terminal" evidence="8">
    <location>
        <begin position="138"/>
        <end position="296"/>
    </location>
</feature>
<dbReference type="RefSeq" id="WP_062476584.1">
    <property type="nucleotide sequence ID" value="NZ_CP013650.1"/>
</dbReference>
<dbReference type="KEGG" id="lal:AT746_03665"/>
<dbReference type="EMBL" id="CP013650">
    <property type="protein sequence ID" value="ALS97458.1"/>
    <property type="molecule type" value="Genomic_DNA"/>
</dbReference>
<accession>A0A0U3AHC0</accession>
<dbReference type="Proteomes" id="UP000068447">
    <property type="component" value="Chromosome"/>
</dbReference>
<dbReference type="AlphaFoldDB" id="A0A0U3AHC0"/>
<evidence type="ECO:0000256" key="4">
    <source>
        <dbReference type="ARBA" id="ARBA00023002"/>
    </source>
</evidence>
<evidence type="ECO:0000256" key="1">
    <source>
        <dbReference type="ARBA" id="ARBA00001970"/>
    </source>
</evidence>
<evidence type="ECO:0000256" key="6">
    <source>
        <dbReference type="ARBA" id="ARBA00025737"/>
    </source>
</evidence>
<keyword evidence="5" id="KW-0408">Iron</keyword>
<dbReference type="InterPro" id="IPR006314">
    <property type="entry name" value="Dyp_peroxidase"/>
</dbReference>
<name>A0A0U3AHC0_9ALTE</name>
<dbReference type="STRING" id="1526571.AT746_03665"/>
<comment type="cofactor">
    <cofactor evidence="1">
        <name>heme b</name>
        <dbReference type="ChEBI" id="CHEBI:60344"/>
    </cofactor>
</comment>
<comment type="similarity">
    <text evidence="6">Belongs to the DyP-type peroxidase family.</text>
</comment>
<evidence type="ECO:0000313" key="10">
    <source>
        <dbReference type="Proteomes" id="UP000068447"/>
    </source>
</evidence>
<sequence>MSQPQKGVCAEPSLHALYLLFNVIDEDAARIRKKLAQLLNIFEYYDEEHYEAMVSGMVAIGSNYWLELYPGLIPVELAPFPDLHSEDRRAPAEPCDLFIQIRADRADICHLMGMEVCELLREQTELVEQVKGFRYLEGRDLTGFVTDADNPKGMKKLDVAIVGDDDADFSGGSYVHVQRYRHDLLRWQQLDLARQEMIMGRTKDDNKRLSDTLMAAFSHAAHTGNAAKASNMLFHSMPYGDMQTQGLMVVCCCSSARPFVARLESMIFGDQDGNYDRWLDYTSAETGAAFFAPSIQFLKRHASDL</sequence>
<evidence type="ECO:0000256" key="3">
    <source>
        <dbReference type="ARBA" id="ARBA00022723"/>
    </source>
</evidence>
<dbReference type="GO" id="GO:0020037">
    <property type="term" value="F:heme binding"/>
    <property type="evidence" value="ECO:0007669"/>
    <property type="project" value="InterPro"/>
</dbReference>
<dbReference type="SUPFAM" id="SSF54909">
    <property type="entry name" value="Dimeric alpha+beta barrel"/>
    <property type="match status" value="1"/>
</dbReference>
<dbReference type="PANTHER" id="PTHR30521">
    <property type="entry name" value="DEFERROCHELATASE/PEROXIDASE"/>
    <property type="match status" value="1"/>
</dbReference>
<dbReference type="InterPro" id="IPR011008">
    <property type="entry name" value="Dimeric_a/b-barrel"/>
</dbReference>
<evidence type="ECO:0000259" key="7">
    <source>
        <dbReference type="Pfam" id="PF04261"/>
    </source>
</evidence>
<dbReference type="Pfam" id="PF04261">
    <property type="entry name" value="Dyp_perox_N"/>
    <property type="match status" value="1"/>
</dbReference>
<dbReference type="GO" id="GO:0005829">
    <property type="term" value="C:cytosol"/>
    <property type="evidence" value="ECO:0007669"/>
    <property type="project" value="TreeGrafter"/>
</dbReference>
<evidence type="ECO:0000259" key="8">
    <source>
        <dbReference type="Pfam" id="PF20628"/>
    </source>
</evidence>
<evidence type="ECO:0000256" key="2">
    <source>
        <dbReference type="ARBA" id="ARBA00022559"/>
    </source>
</evidence>
<gene>
    <name evidence="9" type="ORF">AT746_03665</name>
</gene>
<keyword evidence="3" id="KW-0479">Metal-binding</keyword>
<dbReference type="Pfam" id="PF20628">
    <property type="entry name" value="Dyp_perox_C"/>
    <property type="match status" value="1"/>
</dbReference>
<evidence type="ECO:0000256" key="5">
    <source>
        <dbReference type="ARBA" id="ARBA00023004"/>
    </source>
</evidence>
<dbReference type="PANTHER" id="PTHR30521:SF0">
    <property type="entry name" value="DYP-TYPE PEROXIDASE FAMILY PROTEIN"/>
    <property type="match status" value="1"/>
</dbReference>
<keyword evidence="2 9" id="KW-0575">Peroxidase</keyword>
<dbReference type="GO" id="GO:0046872">
    <property type="term" value="F:metal ion binding"/>
    <property type="evidence" value="ECO:0007669"/>
    <property type="project" value="UniProtKB-KW"/>
</dbReference>
<dbReference type="OrthoDB" id="3251355at2"/>
<dbReference type="InterPro" id="IPR048327">
    <property type="entry name" value="Dyp_perox_N"/>
</dbReference>
<feature type="domain" description="Dyp-type peroxidase N-terminal" evidence="7">
    <location>
        <begin position="5"/>
        <end position="134"/>
    </location>
</feature>
<reference evidence="9 10" key="1">
    <citation type="submission" date="2015-12" db="EMBL/GenBank/DDBJ databases">
        <title>Complete genome of Lacimicrobium alkaliphilum KCTC 32984.</title>
        <authorList>
            <person name="Kim S.-G."/>
            <person name="Lee Y.-J."/>
        </authorList>
    </citation>
    <scope>NUCLEOTIDE SEQUENCE [LARGE SCALE GENOMIC DNA]</scope>
    <source>
        <strain evidence="9 10">YelD216</strain>
    </source>
</reference>
<dbReference type="NCBIfam" id="TIGR01413">
    <property type="entry name" value="Dyp_perox_fam"/>
    <property type="match status" value="1"/>
</dbReference>
<keyword evidence="10" id="KW-1185">Reference proteome</keyword>
<evidence type="ECO:0000313" key="9">
    <source>
        <dbReference type="EMBL" id="ALS97458.1"/>
    </source>
</evidence>
<keyword evidence="4" id="KW-0560">Oxidoreductase</keyword>
<dbReference type="PROSITE" id="PS51404">
    <property type="entry name" value="DYP_PEROXIDASE"/>
    <property type="match status" value="1"/>
</dbReference>